<evidence type="ECO:0000256" key="5">
    <source>
        <dbReference type="ARBA" id="ARBA00023136"/>
    </source>
</evidence>
<evidence type="ECO:0000313" key="8">
    <source>
        <dbReference type="Proteomes" id="UP000410492"/>
    </source>
</evidence>
<sequence>MVVKPKRLYLFGTGIVSGLAVAMVILCLATEQWVVTDSAKWKIQIDERTSAIRYGLFQGVLQQTLSTNAILQISMTCLFKENICAMLCGPDTKTLLQKLYDNDPNASQDDGKCAAVRGTAVYHSKPTRPVLSTEQNDNKKQFINAGVWLSTILFLVLAIAFGSLATMLGFYNTVSNPIQWYFGIRGMYMYNSVAICAIIIAMCLWGAMYNMIILHDIGVFYTLKGQLDSDKKAFLGFSYWLLFLPILLFSGSIALIYIRQYLVSRTPGQRILDIEDNEDPGLYLY</sequence>
<comment type="similarity">
    <text evidence="2">Belongs to the clarin family.</text>
</comment>
<keyword evidence="4 6" id="KW-1133">Transmembrane helix</keyword>
<name>A0A653DFQ6_CALMS</name>
<reference evidence="7 8" key="1">
    <citation type="submission" date="2019-01" db="EMBL/GenBank/DDBJ databases">
        <authorList>
            <person name="Sayadi A."/>
        </authorList>
    </citation>
    <scope>NUCLEOTIDE SEQUENCE [LARGE SCALE GENOMIC DNA]</scope>
</reference>
<feature type="transmembrane region" description="Helical" evidence="6">
    <location>
        <begin position="147"/>
        <end position="171"/>
    </location>
</feature>
<dbReference type="PANTHER" id="PTHR31548">
    <property type="entry name" value="CLARIN"/>
    <property type="match status" value="1"/>
</dbReference>
<keyword evidence="5 6" id="KW-0472">Membrane</keyword>
<proteinExistence type="inferred from homology"/>
<evidence type="ECO:0000256" key="2">
    <source>
        <dbReference type="ARBA" id="ARBA00005787"/>
    </source>
</evidence>
<dbReference type="GO" id="GO:0007605">
    <property type="term" value="P:sensory perception of sound"/>
    <property type="evidence" value="ECO:0007669"/>
    <property type="project" value="UniProtKB-ARBA"/>
</dbReference>
<dbReference type="AlphaFoldDB" id="A0A653DFQ6"/>
<evidence type="ECO:0000256" key="3">
    <source>
        <dbReference type="ARBA" id="ARBA00022692"/>
    </source>
</evidence>
<evidence type="ECO:0000313" key="7">
    <source>
        <dbReference type="EMBL" id="VEN58361.1"/>
    </source>
</evidence>
<dbReference type="PANTHER" id="PTHR31548:SF6">
    <property type="entry name" value="AGAP002756-PA"/>
    <property type="match status" value="1"/>
</dbReference>
<comment type="subcellular location">
    <subcellularLocation>
        <location evidence="1">Membrane</location>
        <topology evidence="1">Multi-pass membrane protein</topology>
    </subcellularLocation>
</comment>
<gene>
    <name evidence="7" type="ORF">CALMAC_LOCUS16744</name>
</gene>
<feature type="transmembrane region" description="Helical" evidence="6">
    <location>
        <begin position="233"/>
        <end position="258"/>
    </location>
</feature>
<dbReference type="EMBL" id="CAACVG010011573">
    <property type="protein sequence ID" value="VEN58361.1"/>
    <property type="molecule type" value="Genomic_DNA"/>
</dbReference>
<feature type="transmembrane region" description="Helical" evidence="6">
    <location>
        <begin position="192"/>
        <end position="213"/>
    </location>
</feature>
<evidence type="ECO:0000256" key="1">
    <source>
        <dbReference type="ARBA" id="ARBA00004141"/>
    </source>
</evidence>
<evidence type="ECO:0000256" key="4">
    <source>
        <dbReference type="ARBA" id="ARBA00022989"/>
    </source>
</evidence>
<accession>A0A653DFQ6</accession>
<keyword evidence="3 6" id="KW-0812">Transmembrane</keyword>
<organism evidence="7 8">
    <name type="scientific">Callosobruchus maculatus</name>
    <name type="common">Southern cowpea weevil</name>
    <name type="synonym">Pulse bruchid</name>
    <dbReference type="NCBI Taxonomy" id="64391"/>
    <lineage>
        <taxon>Eukaryota</taxon>
        <taxon>Metazoa</taxon>
        <taxon>Ecdysozoa</taxon>
        <taxon>Arthropoda</taxon>
        <taxon>Hexapoda</taxon>
        <taxon>Insecta</taxon>
        <taxon>Pterygota</taxon>
        <taxon>Neoptera</taxon>
        <taxon>Endopterygota</taxon>
        <taxon>Coleoptera</taxon>
        <taxon>Polyphaga</taxon>
        <taxon>Cucujiformia</taxon>
        <taxon>Chrysomeloidea</taxon>
        <taxon>Chrysomelidae</taxon>
        <taxon>Bruchinae</taxon>
        <taxon>Bruchini</taxon>
        <taxon>Callosobruchus</taxon>
    </lineage>
</organism>
<dbReference type="GO" id="GO:0016020">
    <property type="term" value="C:membrane"/>
    <property type="evidence" value="ECO:0007669"/>
    <property type="project" value="UniProtKB-SubCell"/>
</dbReference>
<protein>
    <submittedName>
        <fullName evidence="7">Uncharacterized protein</fullName>
    </submittedName>
</protein>
<dbReference type="InterPro" id="IPR026748">
    <property type="entry name" value="Clarin"/>
</dbReference>
<keyword evidence="8" id="KW-1185">Reference proteome</keyword>
<evidence type="ECO:0000256" key="6">
    <source>
        <dbReference type="SAM" id="Phobius"/>
    </source>
</evidence>
<dbReference type="Proteomes" id="UP000410492">
    <property type="component" value="Unassembled WGS sequence"/>
</dbReference>
<dbReference type="OrthoDB" id="6432214at2759"/>